<feature type="domain" description="JmjC" evidence="1">
    <location>
        <begin position="119"/>
        <end position="280"/>
    </location>
</feature>
<dbReference type="GO" id="GO:0005634">
    <property type="term" value="C:nucleus"/>
    <property type="evidence" value="ECO:0007669"/>
    <property type="project" value="TreeGrafter"/>
</dbReference>
<dbReference type="Gene3D" id="2.60.120.650">
    <property type="entry name" value="Cupin"/>
    <property type="match status" value="1"/>
</dbReference>
<dbReference type="EMBL" id="CAJNDS010002104">
    <property type="protein sequence ID" value="CAE7329447.1"/>
    <property type="molecule type" value="Genomic_DNA"/>
</dbReference>
<organism evidence="2 3">
    <name type="scientific">Symbiodinium natans</name>
    <dbReference type="NCBI Taxonomy" id="878477"/>
    <lineage>
        <taxon>Eukaryota</taxon>
        <taxon>Sar</taxon>
        <taxon>Alveolata</taxon>
        <taxon>Dinophyceae</taxon>
        <taxon>Suessiales</taxon>
        <taxon>Symbiodiniaceae</taxon>
        <taxon>Symbiodinium</taxon>
    </lineage>
</organism>
<dbReference type="InterPro" id="IPR050910">
    <property type="entry name" value="JMJD6_ArgDemeth/LysHydrox"/>
</dbReference>
<dbReference type="GO" id="GO:0016706">
    <property type="term" value="F:2-oxoglutarate-dependent dioxygenase activity"/>
    <property type="evidence" value="ECO:0007669"/>
    <property type="project" value="TreeGrafter"/>
</dbReference>
<protein>
    <submittedName>
        <fullName evidence="2">Jmjd4 protein</fullName>
    </submittedName>
</protein>
<accession>A0A812P155</accession>
<evidence type="ECO:0000259" key="1">
    <source>
        <dbReference type="PROSITE" id="PS51184"/>
    </source>
</evidence>
<dbReference type="PANTHER" id="PTHR12480:SF6">
    <property type="entry name" value="2-OXOGLUTARATE AND IRON-DEPENDENT OXYGENASE JMJD4"/>
    <property type="match status" value="1"/>
</dbReference>
<dbReference type="SUPFAM" id="SSF51197">
    <property type="entry name" value="Clavaminate synthase-like"/>
    <property type="match status" value="1"/>
</dbReference>
<dbReference type="AlphaFoldDB" id="A0A812P155"/>
<dbReference type="PROSITE" id="PS51184">
    <property type="entry name" value="JMJC"/>
    <property type="match status" value="1"/>
</dbReference>
<dbReference type="InterPro" id="IPR041667">
    <property type="entry name" value="Cupin_8"/>
</dbReference>
<proteinExistence type="predicted"/>
<dbReference type="SMART" id="SM00558">
    <property type="entry name" value="JmjC"/>
    <property type="match status" value="1"/>
</dbReference>
<name>A0A812P155_9DINO</name>
<keyword evidence="3" id="KW-1185">Reference proteome</keyword>
<dbReference type="GO" id="GO:0043565">
    <property type="term" value="F:sequence-specific DNA binding"/>
    <property type="evidence" value="ECO:0007669"/>
    <property type="project" value="TreeGrafter"/>
</dbReference>
<sequence>MARGADPASVQRVSGSDLSTKLFIEQYAAVGRPVILLDLVSSWPAYSQWRCADGGPNLQKLAEDFQGVTGPVVDCGHDYDIQSWDVGDYFRWAAGTVPPEGALYLKDWHLVDACRSLGLEVPYEAPDYLSAPVHDWLNLHMDRATGKDDYRFSYVGVAGTRTPLHHDVLFSHSWSANICGRKHWIFYPPDVSQKLLDSFGNAAESAQPQRRCEGWWQRFPGLQEAWDRRLEAFQEEGELMFVPSGWYHEVENLTMTISINHNWLNASNAVQVWTFLRSEWQSVREKIGDLQDTFDSPDEFLEQCQVLMRANCGMDVPGTCRRGVVGAGVGGGQAKSRVRKQPGRHCCRRDKAIARSGGKLD</sequence>
<evidence type="ECO:0000313" key="2">
    <source>
        <dbReference type="EMBL" id="CAE7329447.1"/>
    </source>
</evidence>
<dbReference type="GO" id="GO:0005737">
    <property type="term" value="C:cytoplasm"/>
    <property type="evidence" value="ECO:0007669"/>
    <property type="project" value="TreeGrafter"/>
</dbReference>
<gene>
    <name evidence="2" type="primary">jmjd4</name>
    <name evidence="2" type="ORF">SNAT2548_LOCUS17245</name>
</gene>
<dbReference type="Proteomes" id="UP000604046">
    <property type="component" value="Unassembled WGS sequence"/>
</dbReference>
<evidence type="ECO:0000313" key="3">
    <source>
        <dbReference type="Proteomes" id="UP000604046"/>
    </source>
</evidence>
<dbReference type="GO" id="GO:0045905">
    <property type="term" value="P:positive regulation of translational termination"/>
    <property type="evidence" value="ECO:0007669"/>
    <property type="project" value="TreeGrafter"/>
</dbReference>
<comment type="caution">
    <text evidence="2">The sequence shown here is derived from an EMBL/GenBank/DDBJ whole genome shotgun (WGS) entry which is preliminary data.</text>
</comment>
<dbReference type="OrthoDB" id="424465at2759"/>
<reference evidence="2" key="1">
    <citation type="submission" date="2021-02" db="EMBL/GenBank/DDBJ databases">
        <authorList>
            <person name="Dougan E. K."/>
            <person name="Rhodes N."/>
            <person name="Thang M."/>
            <person name="Chan C."/>
        </authorList>
    </citation>
    <scope>NUCLEOTIDE SEQUENCE</scope>
</reference>
<dbReference type="Pfam" id="PF13621">
    <property type="entry name" value="Cupin_8"/>
    <property type="match status" value="1"/>
</dbReference>
<dbReference type="PANTHER" id="PTHR12480">
    <property type="entry name" value="ARGININE DEMETHYLASE AND LYSYL-HYDROXYLASE JMJD"/>
    <property type="match status" value="1"/>
</dbReference>
<dbReference type="InterPro" id="IPR003347">
    <property type="entry name" value="JmjC_dom"/>
</dbReference>